<dbReference type="EMBL" id="JADDXF010000462">
    <property type="protein sequence ID" value="MBE8432267.1"/>
    <property type="molecule type" value="Genomic_DNA"/>
</dbReference>
<keyword evidence="1" id="KW-0812">Transmembrane</keyword>
<feature type="non-terminal residue" evidence="2">
    <location>
        <position position="40"/>
    </location>
</feature>
<dbReference type="AlphaFoldDB" id="A0AA40WF10"/>
<accession>A0AA40WF10</accession>
<keyword evidence="2" id="KW-0378">Hydrolase</keyword>
<keyword evidence="1" id="KW-0472">Membrane</keyword>
<feature type="transmembrane region" description="Helical" evidence="1">
    <location>
        <begin position="12"/>
        <end position="30"/>
    </location>
</feature>
<proteinExistence type="predicted"/>
<dbReference type="GO" id="GO:0006508">
    <property type="term" value="P:proteolysis"/>
    <property type="evidence" value="ECO:0007669"/>
    <property type="project" value="UniProtKB-KW"/>
</dbReference>
<organism evidence="2 3">
    <name type="scientific">Leptospira interrogans serovar Pomona</name>
    <dbReference type="NCBI Taxonomy" id="44276"/>
    <lineage>
        <taxon>Bacteria</taxon>
        <taxon>Pseudomonadati</taxon>
        <taxon>Spirochaetota</taxon>
        <taxon>Spirochaetia</taxon>
        <taxon>Leptospirales</taxon>
        <taxon>Leptospiraceae</taxon>
        <taxon>Leptospira</taxon>
    </lineage>
</organism>
<name>A0AA40WF10_LEPIR</name>
<dbReference type="Proteomes" id="UP000644282">
    <property type="component" value="Unassembled WGS sequence"/>
</dbReference>
<reference evidence="2" key="1">
    <citation type="submission" date="2020-10" db="EMBL/GenBank/DDBJ databases">
        <title>New Zealand Leptospira genomics.</title>
        <authorList>
            <person name="Wilkinson D.A."/>
            <person name="Nisa S."/>
            <person name="Moinet M."/>
            <person name="Benschop J."/>
        </authorList>
    </citation>
    <scope>NUCLEOTIDE SEQUENCE</scope>
    <source>
        <strain evidence="2">ESR8</strain>
    </source>
</reference>
<protein>
    <submittedName>
        <fullName evidence="2">Rhomboid family intramembrane serine protease</fullName>
    </submittedName>
</protein>
<keyword evidence="2" id="KW-0645">Protease</keyword>
<comment type="caution">
    <text evidence="2">The sequence shown here is derived from an EMBL/GenBank/DDBJ whole genome shotgun (WGS) entry which is preliminary data.</text>
</comment>
<evidence type="ECO:0000256" key="1">
    <source>
        <dbReference type="SAM" id="Phobius"/>
    </source>
</evidence>
<keyword evidence="1" id="KW-1133">Transmembrane helix</keyword>
<dbReference type="GO" id="GO:0008233">
    <property type="term" value="F:peptidase activity"/>
    <property type="evidence" value="ECO:0007669"/>
    <property type="project" value="UniProtKB-KW"/>
</dbReference>
<evidence type="ECO:0000313" key="3">
    <source>
        <dbReference type="Proteomes" id="UP000644282"/>
    </source>
</evidence>
<sequence>MIRILLFEFPLTTFFVFLMVVTFFIVNIFLPEHLIRQYFL</sequence>
<evidence type="ECO:0000313" key="2">
    <source>
        <dbReference type="EMBL" id="MBE8432267.1"/>
    </source>
</evidence>
<gene>
    <name evidence="2" type="ORF">IQB77_21370</name>
</gene>